<dbReference type="InterPro" id="IPR029479">
    <property type="entry name" value="Nitroreductase"/>
</dbReference>
<dbReference type="SUPFAM" id="SSF55469">
    <property type="entry name" value="FMN-dependent nitroreductase-like"/>
    <property type="match status" value="1"/>
</dbReference>
<proteinExistence type="inferred from homology"/>
<dbReference type="InterPro" id="IPR033878">
    <property type="entry name" value="NfsB-like"/>
</dbReference>
<comment type="caution">
    <text evidence="9">The sequence shown here is derived from an EMBL/GenBank/DDBJ whole genome shotgun (WGS) entry which is preliminary data.</text>
</comment>
<dbReference type="OrthoDB" id="9809288at2"/>
<dbReference type="InterPro" id="IPR000415">
    <property type="entry name" value="Nitroreductase-like"/>
</dbReference>
<dbReference type="PANTHER" id="PTHR23026">
    <property type="entry name" value="NADPH NITROREDUCTASE"/>
    <property type="match status" value="1"/>
</dbReference>
<comment type="similarity">
    <text evidence="2">Belongs to the nitroreductase family.</text>
</comment>
<protein>
    <submittedName>
        <fullName evidence="9">NAD(P)H-dependent oxidoreductase</fullName>
    </submittedName>
</protein>
<organism evidence="9 10">
    <name type="scientific">Rothia nasimurium</name>
    <dbReference type="NCBI Taxonomy" id="85336"/>
    <lineage>
        <taxon>Bacteria</taxon>
        <taxon>Bacillati</taxon>
        <taxon>Actinomycetota</taxon>
        <taxon>Actinomycetes</taxon>
        <taxon>Micrococcales</taxon>
        <taxon>Micrococcaceae</taxon>
        <taxon>Rothia</taxon>
    </lineage>
</organism>
<dbReference type="GO" id="GO:0046256">
    <property type="term" value="P:2,4,6-trinitrotoluene catabolic process"/>
    <property type="evidence" value="ECO:0007669"/>
    <property type="project" value="TreeGrafter"/>
</dbReference>
<dbReference type="Proteomes" id="UP000297951">
    <property type="component" value="Unassembled WGS sequence"/>
</dbReference>
<dbReference type="GO" id="GO:0005829">
    <property type="term" value="C:cytosol"/>
    <property type="evidence" value="ECO:0007669"/>
    <property type="project" value="TreeGrafter"/>
</dbReference>
<evidence type="ECO:0000256" key="6">
    <source>
        <dbReference type="ARBA" id="ARBA00023002"/>
    </source>
</evidence>
<evidence type="ECO:0000256" key="1">
    <source>
        <dbReference type="ARBA" id="ARBA00001917"/>
    </source>
</evidence>
<name>A0A4Y9F850_9MICC</name>
<evidence type="ECO:0000256" key="2">
    <source>
        <dbReference type="ARBA" id="ARBA00007118"/>
    </source>
</evidence>
<evidence type="ECO:0000256" key="7">
    <source>
        <dbReference type="ARBA" id="ARBA00023027"/>
    </source>
</evidence>
<evidence type="ECO:0000313" key="10">
    <source>
        <dbReference type="Proteomes" id="UP000297951"/>
    </source>
</evidence>
<evidence type="ECO:0000256" key="5">
    <source>
        <dbReference type="ARBA" id="ARBA00022857"/>
    </source>
</evidence>
<evidence type="ECO:0000259" key="8">
    <source>
        <dbReference type="Pfam" id="PF00881"/>
    </source>
</evidence>
<keyword evidence="6" id="KW-0560">Oxidoreductase</keyword>
<evidence type="ECO:0000313" key="9">
    <source>
        <dbReference type="EMBL" id="TFU23604.1"/>
    </source>
</evidence>
<dbReference type="Gene3D" id="3.40.109.10">
    <property type="entry name" value="NADH Oxidase"/>
    <property type="match status" value="1"/>
</dbReference>
<evidence type="ECO:0000256" key="3">
    <source>
        <dbReference type="ARBA" id="ARBA00022630"/>
    </source>
</evidence>
<dbReference type="PANTHER" id="PTHR23026:SF125">
    <property type="entry name" value="OXYGEN-INSENSITIVE NAD(P)H NITROREDUCTASE"/>
    <property type="match status" value="1"/>
</dbReference>
<sequence length="277" mass="31214">MTTGVLRRSLKSIESIVSRLVCWPVRLWGRTLSAGINSIPQVLSSRHYKPNRKECPVQNQDIKQLVFDAAHRRRAIKFFDPEKKISDDDINYILEIARLSPSSVGAQGWRFVVLQNPEIREALKPFSWGAARQLDGASHFVLLLANRDMHHDGPHLQASLGFRNLSPEEHAKALEIYKNFQVNDMQLDTDRAIFDWSAKQTYIALGNMMTAAALIGVDSCPIEGFNVDQVNALLTEHGIINPATESIASMLALGYRAEELSWPQTRKPAEEVITWVN</sequence>
<reference evidence="9 10" key="1">
    <citation type="submission" date="2019-03" db="EMBL/GenBank/DDBJ databases">
        <title>Diversity of the mouse oral microbiome.</title>
        <authorList>
            <person name="Joseph S."/>
            <person name="Aduse-Opoku J."/>
            <person name="Curtis M."/>
            <person name="Wade W."/>
            <person name="Hashim A."/>
        </authorList>
    </citation>
    <scope>NUCLEOTIDE SEQUENCE [LARGE SCALE GENOMIC DNA]</scope>
    <source>
        <strain evidence="10">irhom_31</strain>
    </source>
</reference>
<dbReference type="CDD" id="cd02149">
    <property type="entry name" value="NfsB-like"/>
    <property type="match status" value="1"/>
</dbReference>
<dbReference type="InterPro" id="IPR050627">
    <property type="entry name" value="Nitroreductase/BluB"/>
</dbReference>
<keyword evidence="5" id="KW-0521">NADP</keyword>
<keyword evidence="7" id="KW-0520">NAD</keyword>
<dbReference type="AlphaFoldDB" id="A0A4Y9F850"/>
<comment type="cofactor">
    <cofactor evidence="1">
        <name>FMN</name>
        <dbReference type="ChEBI" id="CHEBI:58210"/>
    </cofactor>
</comment>
<feature type="domain" description="Nitroreductase" evidence="8">
    <location>
        <begin position="72"/>
        <end position="255"/>
    </location>
</feature>
<keyword evidence="4" id="KW-0288">FMN</keyword>
<keyword evidence="3" id="KW-0285">Flavoprotein</keyword>
<dbReference type="STRING" id="85336.A7979_07670"/>
<dbReference type="Pfam" id="PF00881">
    <property type="entry name" value="Nitroreductase"/>
    <property type="match status" value="1"/>
</dbReference>
<dbReference type="GO" id="GO:0046857">
    <property type="term" value="F:oxidoreductase activity, acting on other nitrogenous compounds as donors, with NAD or NADP as acceptor"/>
    <property type="evidence" value="ECO:0007669"/>
    <property type="project" value="TreeGrafter"/>
</dbReference>
<gene>
    <name evidence="9" type="ORF">E4U03_02550</name>
</gene>
<dbReference type="EMBL" id="SPQC01000006">
    <property type="protein sequence ID" value="TFU23604.1"/>
    <property type="molecule type" value="Genomic_DNA"/>
</dbReference>
<accession>A0A4Y9F850</accession>
<evidence type="ECO:0000256" key="4">
    <source>
        <dbReference type="ARBA" id="ARBA00022643"/>
    </source>
</evidence>